<comment type="caution">
    <text evidence="1">The sequence shown here is derived from an EMBL/GenBank/DDBJ whole genome shotgun (WGS) entry which is preliminary data.</text>
</comment>
<dbReference type="EMBL" id="JARKIB010000163">
    <property type="protein sequence ID" value="KAJ7729741.1"/>
    <property type="molecule type" value="Genomic_DNA"/>
</dbReference>
<dbReference type="AlphaFoldDB" id="A0AAD7HW20"/>
<evidence type="ECO:0000313" key="2">
    <source>
        <dbReference type="Proteomes" id="UP001215598"/>
    </source>
</evidence>
<evidence type="ECO:0000313" key="1">
    <source>
        <dbReference type="EMBL" id="KAJ7729741.1"/>
    </source>
</evidence>
<gene>
    <name evidence="1" type="ORF">B0H16DRAFT_1469863</name>
</gene>
<accession>A0AAD7HW20</accession>
<name>A0AAD7HW20_9AGAR</name>
<sequence>MSWTIGKHAFVNASVSGQRVGTRSISDRWAAVGEKAVRRGANPGLAGVLGLWGVLEAMPTVVAEREKFTRRVGKLTNQCPTRTSVNELKTHFYLHFGTNPSTGDTPNDYPNIFTYSDFAEVEPKTCNMPLFPRRLISLDPDQSPLTAAERRLDPNLVAMTENKKSEFPDQGGHVARDLHSRTDAGKDYREESVLHCQYRNYALRGTRRLAAFRIP</sequence>
<proteinExistence type="predicted"/>
<reference evidence="1" key="1">
    <citation type="submission" date="2023-03" db="EMBL/GenBank/DDBJ databases">
        <title>Massive genome expansion in bonnet fungi (Mycena s.s.) driven by repeated elements and novel gene families across ecological guilds.</title>
        <authorList>
            <consortium name="Lawrence Berkeley National Laboratory"/>
            <person name="Harder C.B."/>
            <person name="Miyauchi S."/>
            <person name="Viragh M."/>
            <person name="Kuo A."/>
            <person name="Thoen E."/>
            <person name="Andreopoulos B."/>
            <person name="Lu D."/>
            <person name="Skrede I."/>
            <person name="Drula E."/>
            <person name="Henrissat B."/>
            <person name="Morin E."/>
            <person name="Kohler A."/>
            <person name="Barry K."/>
            <person name="LaButti K."/>
            <person name="Morin E."/>
            <person name="Salamov A."/>
            <person name="Lipzen A."/>
            <person name="Mereny Z."/>
            <person name="Hegedus B."/>
            <person name="Baldrian P."/>
            <person name="Stursova M."/>
            <person name="Weitz H."/>
            <person name="Taylor A."/>
            <person name="Grigoriev I.V."/>
            <person name="Nagy L.G."/>
            <person name="Martin F."/>
            <person name="Kauserud H."/>
        </authorList>
    </citation>
    <scope>NUCLEOTIDE SEQUENCE</scope>
    <source>
        <strain evidence="1">CBHHK182m</strain>
    </source>
</reference>
<protein>
    <submittedName>
        <fullName evidence="1">Uncharacterized protein</fullName>
    </submittedName>
</protein>
<keyword evidence="2" id="KW-1185">Reference proteome</keyword>
<dbReference type="Proteomes" id="UP001215598">
    <property type="component" value="Unassembled WGS sequence"/>
</dbReference>
<organism evidence="1 2">
    <name type="scientific">Mycena metata</name>
    <dbReference type="NCBI Taxonomy" id="1033252"/>
    <lineage>
        <taxon>Eukaryota</taxon>
        <taxon>Fungi</taxon>
        <taxon>Dikarya</taxon>
        <taxon>Basidiomycota</taxon>
        <taxon>Agaricomycotina</taxon>
        <taxon>Agaricomycetes</taxon>
        <taxon>Agaricomycetidae</taxon>
        <taxon>Agaricales</taxon>
        <taxon>Marasmiineae</taxon>
        <taxon>Mycenaceae</taxon>
        <taxon>Mycena</taxon>
    </lineage>
</organism>